<dbReference type="PROSITE" id="PS50222">
    <property type="entry name" value="EF_HAND_2"/>
    <property type="match status" value="3"/>
</dbReference>
<evidence type="ECO:0000313" key="9">
    <source>
        <dbReference type="Proteomes" id="UP001162131"/>
    </source>
</evidence>
<comment type="similarity">
    <text evidence="1">Belongs to the recoverin family.</text>
</comment>
<accession>A0AAU9J9Q7</accession>
<evidence type="ECO:0000256" key="6">
    <source>
        <dbReference type="ARBA" id="ARBA00023288"/>
    </source>
</evidence>
<dbReference type="InterPro" id="IPR028846">
    <property type="entry name" value="Recoverin"/>
</dbReference>
<keyword evidence="2" id="KW-0519">Myristate</keyword>
<dbReference type="InterPro" id="IPR002048">
    <property type="entry name" value="EF_hand_dom"/>
</dbReference>
<feature type="domain" description="EF-hand" evidence="7">
    <location>
        <begin position="192"/>
        <end position="227"/>
    </location>
</feature>
<dbReference type="InterPro" id="IPR018247">
    <property type="entry name" value="EF_Hand_1_Ca_BS"/>
</dbReference>
<keyword evidence="5" id="KW-0106">Calcium</keyword>
<gene>
    <name evidence="8" type="ORF">BSTOLATCC_MIC29805</name>
</gene>
<evidence type="ECO:0000256" key="3">
    <source>
        <dbReference type="ARBA" id="ARBA00022723"/>
    </source>
</evidence>
<dbReference type="SUPFAM" id="SSF47473">
    <property type="entry name" value="EF-hand"/>
    <property type="match status" value="1"/>
</dbReference>
<evidence type="ECO:0000256" key="5">
    <source>
        <dbReference type="ARBA" id="ARBA00022837"/>
    </source>
</evidence>
<dbReference type="EMBL" id="CAJZBQ010000029">
    <property type="protein sequence ID" value="CAG9321900.1"/>
    <property type="molecule type" value="Genomic_DNA"/>
</dbReference>
<sequence>MNKIKPSFRRPILHRTSTKILEMAESLPALSSPKTLNVDPRPVFHRTKSLKKVSKIPGNPQPKLKCKHITKGTMSIILQNEPGTSVNRRYLLRKGLKNSTRNKLKVKTIQWLITNHKKEVDKLLDNCKLMMQTANYKGSINIQQFQDIMSSLGIGIDQTLIDRLFWVFDEDGNGYIEAREVMVGLEMFRSSSFQEKLEVFFDICDEDGSGDIDEDEFYNVLKLCVPSAHVRELLRESLHDLFMAIDEDGNGVLSKEELIRAANQSEAVRTIIEKSISNAHYGDLWFSNDFYQPHIQRYSGLTAGRTNGVFHPEIDRLVSVLKDEEEIYEQGKQRKFHNKMLLKKWIKENDLKELSSDDEEKEIIYSNEGEIIN</sequence>
<evidence type="ECO:0000313" key="8">
    <source>
        <dbReference type="EMBL" id="CAG9321900.1"/>
    </source>
</evidence>
<evidence type="ECO:0000256" key="2">
    <source>
        <dbReference type="ARBA" id="ARBA00022707"/>
    </source>
</evidence>
<evidence type="ECO:0000256" key="1">
    <source>
        <dbReference type="ARBA" id="ARBA00006049"/>
    </source>
</evidence>
<keyword evidence="3" id="KW-0479">Metal-binding</keyword>
<keyword evidence="6" id="KW-0449">Lipoprotein</keyword>
<dbReference type="CDD" id="cd00051">
    <property type="entry name" value="EFh"/>
    <property type="match status" value="2"/>
</dbReference>
<dbReference type="Pfam" id="PF13499">
    <property type="entry name" value="EF-hand_7"/>
    <property type="match status" value="1"/>
</dbReference>
<evidence type="ECO:0000256" key="4">
    <source>
        <dbReference type="ARBA" id="ARBA00022737"/>
    </source>
</evidence>
<dbReference type="Gene3D" id="1.10.238.10">
    <property type="entry name" value="EF-hand"/>
    <property type="match status" value="1"/>
</dbReference>
<feature type="domain" description="EF-hand" evidence="7">
    <location>
        <begin position="233"/>
        <end position="268"/>
    </location>
</feature>
<protein>
    <recommendedName>
        <fullName evidence="7">EF-hand domain-containing protein</fullName>
    </recommendedName>
</protein>
<dbReference type="Proteomes" id="UP001162131">
    <property type="component" value="Unassembled WGS sequence"/>
</dbReference>
<dbReference type="Pfam" id="PF13202">
    <property type="entry name" value="EF-hand_5"/>
    <property type="match status" value="1"/>
</dbReference>
<evidence type="ECO:0000259" key="7">
    <source>
        <dbReference type="PROSITE" id="PS50222"/>
    </source>
</evidence>
<dbReference type="PROSITE" id="PS00018">
    <property type="entry name" value="EF_HAND_1"/>
    <property type="match status" value="3"/>
</dbReference>
<dbReference type="SMART" id="SM00054">
    <property type="entry name" value="EFh"/>
    <property type="match status" value="3"/>
</dbReference>
<dbReference type="PANTHER" id="PTHR23055:SF178">
    <property type="entry name" value="NEUROCALCIN HOMOLOG"/>
    <property type="match status" value="1"/>
</dbReference>
<keyword evidence="4" id="KW-0677">Repeat</keyword>
<dbReference type="GO" id="GO:0005509">
    <property type="term" value="F:calcium ion binding"/>
    <property type="evidence" value="ECO:0007669"/>
    <property type="project" value="InterPro"/>
</dbReference>
<keyword evidence="9" id="KW-1185">Reference proteome</keyword>
<dbReference type="InterPro" id="IPR011992">
    <property type="entry name" value="EF-hand-dom_pair"/>
</dbReference>
<reference evidence="8" key="1">
    <citation type="submission" date="2021-09" db="EMBL/GenBank/DDBJ databases">
        <authorList>
            <consortium name="AG Swart"/>
            <person name="Singh M."/>
            <person name="Singh A."/>
            <person name="Seah K."/>
            <person name="Emmerich C."/>
        </authorList>
    </citation>
    <scope>NUCLEOTIDE SEQUENCE</scope>
    <source>
        <strain evidence="8">ATCC30299</strain>
    </source>
</reference>
<feature type="domain" description="EF-hand" evidence="7">
    <location>
        <begin position="156"/>
        <end position="191"/>
    </location>
</feature>
<comment type="caution">
    <text evidence="8">The sequence shown here is derived from an EMBL/GenBank/DDBJ whole genome shotgun (WGS) entry which is preliminary data.</text>
</comment>
<dbReference type="PANTHER" id="PTHR23055">
    <property type="entry name" value="CALCIUM BINDING PROTEINS"/>
    <property type="match status" value="1"/>
</dbReference>
<dbReference type="AlphaFoldDB" id="A0AAU9J9Q7"/>
<organism evidence="8 9">
    <name type="scientific">Blepharisma stoltei</name>
    <dbReference type="NCBI Taxonomy" id="1481888"/>
    <lineage>
        <taxon>Eukaryota</taxon>
        <taxon>Sar</taxon>
        <taxon>Alveolata</taxon>
        <taxon>Ciliophora</taxon>
        <taxon>Postciliodesmatophora</taxon>
        <taxon>Heterotrichea</taxon>
        <taxon>Heterotrichida</taxon>
        <taxon>Blepharismidae</taxon>
        <taxon>Blepharisma</taxon>
    </lineage>
</organism>
<name>A0AAU9J9Q7_9CILI</name>
<proteinExistence type="inferred from homology"/>